<comment type="caution">
    <text evidence="1">The sequence shown here is derived from an EMBL/GenBank/DDBJ whole genome shotgun (WGS) entry which is preliminary data.</text>
</comment>
<dbReference type="AlphaFoldDB" id="A0A6V7WGZ9"/>
<evidence type="ECO:0000313" key="2">
    <source>
        <dbReference type="Proteomes" id="UP000580250"/>
    </source>
</evidence>
<name>A0A6V7WGZ9_MELEN</name>
<evidence type="ECO:0000313" key="1">
    <source>
        <dbReference type="EMBL" id="CAD2186235.1"/>
    </source>
</evidence>
<gene>
    <name evidence="1" type="ORF">MENT_LOCUS38711</name>
</gene>
<dbReference type="EMBL" id="CAJEWN010000579">
    <property type="protein sequence ID" value="CAD2186235.1"/>
    <property type="molecule type" value="Genomic_DNA"/>
</dbReference>
<dbReference type="Proteomes" id="UP000580250">
    <property type="component" value="Unassembled WGS sequence"/>
</dbReference>
<reference evidence="1 2" key="1">
    <citation type="submission" date="2020-08" db="EMBL/GenBank/DDBJ databases">
        <authorList>
            <person name="Koutsovoulos G."/>
            <person name="Danchin GJ E."/>
        </authorList>
    </citation>
    <scope>NUCLEOTIDE SEQUENCE [LARGE SCALE GENOMIC DNA]</scope>
</reference>
<organism evidence="1 2">
    <name type="scientific">Meloidogyne enterolobii</name>
    <name type="common">Root-knot nematode worm</name>
    <name type="synonym">Meloidogyne mayaguensis</name>
    <dbReference type="NCBI Taxonomy" id="390850"/>
    <lineage>
        <taxon>Eukaryota</taxon>
        <taxon>Metazoa</taxon>
        <taxon>Ecdysozoa</taxon>
        <taxon>Nematoda</taxon>
        <taxon>Chromadorea</taxon>
        <taxon>Rhabditida</taxon>
        <taxon>Tylenchina</taxon>
        <taxon>Tylenchomorpha</taxon>
        <taxon>Tylenchoidea</taxon>
        <taxon>Meloidogynidae</taxon>
        <taxon>Meloidogyninae</taxon>
        <taxon>Meloidogyne</taxon>
    </lineage>
</organism>
<accession>A0A6V7WGZ9</accession>
<proteinExistence type="predicted"/>
<sequence length="92" mass="10566">MCDKDMCNSVIARLNNTKTEVEVATNPPNSVAIAEPPPPKPPATKNFAFGKYYGNQFLIIFMLIVGRWGKYLNYFIHNIFYLSWASSSDWDW</sequence>
<protein>
    <submittedName>
        <fullName evidence="1">Uncharacterized protein</fullName>
    </submittedName>
</protein>